<proteinExistence type="predicted"/>
<evidence type="ECO:0000313" key="1">
    <source>
        <dbReference type="EMBL" id="CAG6782678.1"/>
    </source>
</evidence>
<organism evidence="1">
    <name type="scientific">Cacopsylla melanoneura</name>
    <dbReference type="NCBI Taxonomy" id="428564"/>
    <lineage>
        <taxon>Eukaryota</taxon>
        <taxon>Metazoa</taxon>
        <taxon>Ecdysozoa</taxon>
        <taxon>Arthropoda</taxon>
        <taxon>Hexapoda</taxon>
        <taxon>Insecta</taxon>
        <taxon>Pterygota</taxon>
        <taxon>Neoptera</taxon>
        <taxon>Paraneoptera</taxon>
        <taxon>Hemiptera</taxon>
        <taxon>Sternorrhyncha</taxon>
        <taxon>Psylloidea</taxon>
        <taxon>Psyllidae</taxon>
        <taxon>Psyllinae</taxon>
        <taxon>Cacopsylla</taxon>
    </lineage>
</organism>
<accession>A0A8D9BCM0</accession>
<reference evidence="1" key="1">
    <citation type="submission" date="2021-05" db="EMBL/GenBank/DDBJ databases">
        <authorList>
            <person name="Alioto T."/>
            <person name="Alioto T."/>
            <person name="Gomez Garrido J."/>
        </authorList>
    </citation>
    <scope>NUCLEOTIDE SEQUENCE</scope>
</reference>
<dbReference type="EMBL" id="HBUF01628642">
    <property type="protein sequence ID" value="CAG6782678.1"/>
    <property type="molecule type" value="Transcribed_RNA"/>
</dbReference>
<name>A0A8D9BCM0_9HEMI</name>
<dbReference type="EMBL" id="HBUF01628643">
    <property type="protein sequence ID" value="CAG6782679.1"/>
    <property type="molecule type" value="Transcribed_RNA"/>
</dbReference>
<protein>
    <submittedName>
        <fullName evidence="1">Uncharacterized protein</fullName>
    </submittedName>
</protein>
<sequence length="100" mass="11401">MSWPELALSPETCMGKVFSIENSKNIYSFSEPLSHSKTQPNTLLELLKSLFGLSAYTPQALLFQSYVENNGFLSDNQLEPNKQLLESFRDKFKVSNYTVE</sequence>
<dbReference type="AlphaFoldDB" id="A0A8D9BCM0"/>